<evidence type="ECO:0000313" key="8">
    <source>
        <dbReference type="EMBL" id="CAH3137647.1"/>
    </source>
</evidence>
<protein>
    <recommendedName>
        <fullName evidence="7">G-protein coupled receptors family 1 profile domain-containing protein</fullName>
    </recommendedName>
</protein>
<feature type="non-terminal residue" evidence="8">
    <location>
        <position position="1"/>
    </location>
</feature>
<dbReference type="Pfam" id="PF00001">
    <property type="entry name" value="7tm_1"/>
    <property type="match status" value="1"/>
</dbReference>
<evidence type="ECO:0000256" key="3">
    <source>
        <dbReference type="ARBA" id="ARBA00022989"/>
    </source>
</evidence>
<name>A0AAU9X5B5_9CNID</name>
<dbReference type="CDD" id="cd00637">
    <property type="entry name" value="7tm_classA_rhodopsin-like"/>
    <property type="match status" value="1"/>
</dbReference>
<evidence type="ECO:0000256" key="4">
    <source>
        <dbReference type="ARBA" id="ARBA00023136"/>
    </source>
</evidence>
<feature type="domain" description="G-protein coupled receptors family 1 profile" evidence="7">
    <location>
        <begin position="7"/>
        <end position="281"/>
    </location>
</feature>
<dbReference type="PANTHER" id="PTHR45698:SF1">
    <property type="entry name" value="TRACE AMINE-ASSOCIATED RECEPTOR 13C-LIKE"/>
    <property type="match status" value="1"/>
</dbReference>
<gene>
    <name evidence="8" type="ORF">PMEA_00018177</name>
</gene>
<keyword evidence="5" id="KW-0807">Transducer</keyword>
<dbReference type="SUPFAM" id="SSF81321">
    <property type="entry name" value="Family A G protein-coupled receptor-like"/>
    <property type="match status" value="1"/>
</dbReference>
<evidence type="ECO:0000313" key="9">
    <source>
        <dbReference type="Proteomes" id="UP001159428"/>
    </source>
</evidence>
<sequence length="324" mass="36546">SCLNVVGNTLVCLIIKRYLRTKYEKTFFTDMFLPCPSVSENPINYLLLNLAISDILFALFIAPKIIVSFNMSHPDGLAGVVLCKLLTGGNIAWVAGVSSVVTLVAISFERYYSVLYPIAREKNLSRRKLKAILGAWVFSAFFNIPLFLARTFDKEKTSKNCVQSWPDHEKWMSTAYSLAWLVLVVVSVGIMVVLYSIIVCTLWFECDGNKGINYQQKGVIKVRKRVTLMAMAVSFIFAVSWGAESVEYVLRTLTTLNISFEHIAAVDMMVLFNSAVNPFVYALLNHQFRQNIKRLIWCSDTPAPRTGGKEITNRSSDHEHTTEI</sequence>
<dbReference type="PROSITE" id="PS50262">
    <property type="entry name" value="G_PROTEIN_RECEP_F1_2"/>
    <property type="match status" value="1"/>
</dbReference>
<dbReference type="PRINTS" id="PR00237">
    <property type="entry name" value="GPCRRHODOPSN"/>
</dbReference>
<comment type="caution">
    <text evidence="8">The sequence shown here is derived from an EMBL/GenBank/DDBJ whole genome shotgun (WGS) entry which is preliminary data.</text>
</comment>
<keyword evidence="5" id="KW-0675">Receptor</keyword>
<dbReference type="EMBL" id="CALNXJ010000031">
    <property type="protein sequence ID" value="CAH3137647.1"/>
    <property type="molecule type" value="Genomic_DNA"/>
</dbReference>
<evidence type="ECO:0000256" key="6">
    <source>
        <dbReference type="SAM" id="Phobius"/>
    </source>
</evidence>
<comment type="subcellular location">
    <subcellularLocation>
        <location evidence="1">Membrane</location>
    </subcellularLocation>
</comment>
<feature type="transmembrane region" description="Helical" evidence="6">
    <location>
        <begin position="178"/>
        <end position="204"/>
    </location>
</feature>
<dbReference type="Proteomes" id="UP001159428">
    <property type="component" value="Unassembled WGS sequence"/>
</dbReference>
<dbReference type="PROSITE" id="PS00237">
    <property type="entry name" value="G_PROTEIN_RECEP_F1_1"/>
    <property type="match status" value="1"/>
</dbReference>
<dbReference type="GO" id="GO:0016020">
    <property type="term" value="C:membrane"/>
    <property type="evidence" value="ECO:0007669"/>
    <property type="project" value="UniProtKB-SubCell"/>
</dbReference>
<dbReference type="PANTHER" id="PTHR45698">
    <property type="entry name" value="TRACE AMINE-ASSOCIATED RECEPTOR 19N-RELATED"/>
    <property type="match status" value="1"/>
</dbReference>
<feature type="transmembrane region" description="Helical" evidence="6">
    <location>
        <begin position="263"/>
        <end position="284"/>
    </location>
</feature>
<keyword evidence="9" id="KW-1185">Reference proteome</keyword>
<evidence type="ECO:0000256" key="1">
    <source>
        <dbReference type="ARBA" id="ARBA00004370"/>
    </source>
</evidence>
<evidence type="ECO:0000259" key="7">
    <source>
        <dbReference type="PROSITE" id="PS50262"/>
    </source>
</evidence>
<feature type="transmembrane region" description="Helical" evidence="6">
    <location>
        <begin position="46"/>
        <end position="71"/>
    </location>
</feature>
<dbReference type="GO" id="GO:0004930">
    <property type="term" value="F:G protein-coupled receptor activity"/>
    <property type="evidence" value="ECO:0007669"/>
    <property type="project" value="UniProtKB-KW"/>
</dbReference>
<organism evidence="8 9">
    <name type="scientific">Pocillopora meandrina</name>
    <dbReference type="NCBI Taxonomy" id="46732"/>
    <lineage>
        <taxon>Eukaryota</taxon>
        <taxon>Metazoa</taxon>
        <taxon>Cnidaria</taxon>
        <taxon>Anthozoa</taxon>
        <taxon>Hexacorallia</taxon>
        <taxon>Scleractinia</taxon>
        <taxon>Astrocoeniina</taxon>
        <taxon>Pocilloporidae</taxon>
        <taxon>Pocillopora</taxon>
    </lineage>
</organism>
<dbReference type="AlphaFoldDB" id="A0AAU9X5B5"/>
<feature type="transmembrane region" description="Helical" evidence="6">
    <location>
        <begin position="129"/>
        <end position="148"/>
    </location>
</feature>
<dbReference type="InterPro" id="IPR000276">
    <property type="entry name" value="GPCR_Rhodpsn"/>
</dbReference>
<keyword evidence="4 6" id="KW-0472">Membrane</keyword>
<keyword evidence="2 5" id="KW-0812">Transmembrane</keyword>
<feature type="transmembrane region" description="Helical" evidence="6">
    <location>
        <begin position="225"/>
        <end position="243"/>
    </location>
</feature>
<reference evidence="8 9" key="1">
    <citation type="submission" date="2022-05" db="EMBL/GenBank/DDBJ databases">
        <authorList>
            <consortium name="Genoscope - CEA"/>
            <person name="William W."/>
        </authorList>
    </citation>
    <scope>NUCLEOTIDE SEQUENCE [LARGE SCALE GENOMIC DNA]</scope>
</reference>
<accession>A0AAU9X5B5</accession>
<keyword evidence="3 6" id="KW-1133">Transmembrane helix</keyword>
<comment type="similarity">
    <text evidence="5">Belongs to the G-protein coupled receptor 1 family.</text>
</comment>
<evidence type="ECO:0000256" key="5">
    <source>
        <dbReference type="RuleBase" id="RU000688"/>
    </source>
</evidence>
<proteinExistence type="inferred from homology"/>
<dbReference type="Gene3D" id="1.20.1070.10">
    <property type="entry name" value="Rhodopsin 7-helix transmembrane proteins"/>
    <property type="match status" value="1"/>
</dbReference>
<feature type="transmembrane region" description="Helical" evidence="6">
    <location>
        <begin position="91"/>
        <end position="108"/>
    </location>
</feature>
<evidence type="ECO:0000256" key="2">
    <source>
        <dbReference type="ARBA" id="ARBA00022692"/>
    </source>
</evidence>
<dbReference type="InterPro" id="IPR017452">
    <property type="entry name" value="GPCR_Rhodpsn_7TM"/>
</dbReference>
<keyword evidence="5" id="KW-0297">G-protein coupled receptor</keyword>